<organism evidence="1 2">
    <name type="scientific">Cichorium intybus</name>
    <name type="common">Chicory</name>
    <dbReference type="NCBI Taxonomy" id="13427"/>
    <lineage>
        <taxon>Eukaryota</taxon>
        <taxon>Viridiplantae</taxon>
        <taxon>Streptophyta</taxon>
        <taxon>Embryophyta</taxon>
        <taxon>Tracheophyta</taxon>
        <taxon>Spermatophyta</taxon>
        <taxon>Magnoliopsida</taxon>
        <taxon>eudicotyledons</taxon>
        <taxon>Gunneridae</taxon>
        <taxon>Pentapetalae</taxon>
        <taxon>asterids</taxon>
        <taxon>campanulids</taxon>
        <taxon>Asterales</taxon>
        <taxon>Asteraceae</taxon>
        <taxon>Cichorioideae</taxon>
        <taxon>Cichorieae</taxon>
        <taxon>Cichoriinae</taxon>
        <taxon>Cichorium</taxon>
    </lineage>
</organism>
<keyword evidence="2" id="KW-1185">Reference proteome</keyword>
<proteinExistence type="predicted"/>
<dbReference type="EMBL" id="CM042009">
    <property type="protein sequence ID" value="KAI3788522.1"/>
    <property type="molecule type" value="Genomic_DNA"/>
</dbReference>
<comment type="caution">
    <text evidence="1">The sequence shown here is derived from an EMBL/GenBank/DDBJ whole genome shotgun (WGS) entry which is preliminary data.</text>
</comment>
<dbReference type="Proteomes" id="UP001055811">
    <property type="component" value="Linkage Group LG01"/>
</dbReference>
<sequence>MTRLLDERLGERSKSQPEDSEKSVAPEGTNPRQTSSQGDSSSKSQPQFKTKGACTFKDFMSCRPKEFNGEMDPRITIRWLTEMEQVLRICRCDEDMKVGFASQMLKAEALTWWNTLRRIKGSDFVDALTWDEFVQRLKSKFCSARHRENLVNEFFALAKEKQTVDEYTKKFCEMLPFLEDTLPTEAERINRYVNGLPAEYSLEVGKATTIDEAIESAARVESMIEKKVKERQAFAEKRKSSGISGANKKSRVSSGFSKQGEVKECKKCGKRHSGECKKGTSGCYKCGLPGHQAKDCKVKDISEVECFNCHEKGHYSTNCPKKKNETLVSTASNKKTEPAKMKGRAFQMTLDEAKEDHDVVAGTLIVNSQPAYVLFDSGAHFSFVSHDFSKRLNTPMKPLDDTCVIEVANGELVSVRHVYEECPVEINGRILKANLLPIGIKGFDIVIGMDWLGAHNAKILCGKRMVSIKMPDGSKVYIYGERRKNMQSLITAIKARKCIQKGCESFIAYVMNGKKEKQKMEDIKVVNEFPEVFPDDLPGLPPIRQVEFRIDLVPGASPIARAPYRLAPTEMRELMSQLQELLDKGFIRPSSSPWGAPVLFVKKKDGTMRMCIDYRELNKVTIKNRYPLPRIDDLFDQLQGASYFSKIDLRSGYHQVRVKDEYVCKTAFRTRYGHYEFLVMPFGLTNAPAVFMDLMNRVCKPFLDRFVIVFIDDILVYSKSEAEHEVHLREVLHTLKNEQLYTKLSKCDFWLREVQFLGHVVSAEGIKVDPAKIEAVMKWEPPKTPTEVRSFLGLAGYYRRFIQDFSKITVPLTQLTRKEVKFVWGEKQQEAFEILKKKLCEAPVLSLPEGTEEFVVYSDASNRGLGCVLMQRGKVIAYASRQLKDVETRYTTHDLELAAIVFALKIWRHYLYGTKCKIYTHHKSLQYLFTQKELNLRQTRWIELVNDYDCEIIYHEGKANVVADALSRKVREKVVKGRSMRIEVVSTLIQKIKEAQESALTEENIKKEKLGKKVMFEVNTQGLRTFKGRIWVPKYGKTRKIALDDFHKSKYSIHPGSTKTYQGLKQHYWWPGMKKRIAKYISHCETCAQVKA</sequence>
<accession>A0ACB9GYX1</accession>
<name>A0ACB9GYX1_CICIN</name>
<gene>
    <name evidence="1" type="ORF">L2E82_01291</name>
</gene>
<reference evidence="1 2" key="2">
    <citation type="journal article" date="2022" name="Mol. Ecol. Resour.">
        <title>The genomes of chicory, endive, great burdock and yacon provide insights into Asteraceae paleo-polyploidization history and plant inulin production.</title>
        <authorList>
            <person name="Fan W."/>
            <person name="Wang S."/>
            <person name="Wang H."/>
            <person name="Wang A."/>
            <person name="Jiang F."/>
            <person name="Liu H."/>
            <person name="Zhao H."/>
            <person name="Xu D."/>
            <person name="Zhang Y."/>
        </authorList>
    </citation>
    <scope>NUCLEOTIDE SEQUENCE [LARGE SCALE GENOMIC DNA]</scope>
    <source>
        <strain evidence="2">cv. Punajuju</strain>
        <tissue evidence="1">Leaves</tissue>
    </source>
</reference>
<protein>
    <submittedName>
        <fullName evidence="1">Uncharacterized protein</fullName>
    </submittedName>
</protein>
<reference evidence="2" key="1">
    <citation type="journal article" date="2022" name="Mol. Ecol. Resour.">
        <title>The genomes of chicory, endive, great burdock and yacon provide insights into Asteraceae palaeo-polyploidization history and plant inulin production.</title>
        <authorList>
            <person name="Fan W."/>
            <person name="Wang S."/>
            <person name="Wang H."/>
            <person name="Wang A."/>
            <person name="Jiang F."/>
            <person name="Liu H."/>
            <person name="Zhao H."/>
            <person name="Xu D."/>
            <person name="Zhang Y."/>
        </authorList>
    </citation>
    <scope>NUCLEOTIDE SEQUENCE [LARGE SCALE GENOMIC DNA]</scope>
    <source>
        <strain evidence="2">cv. Punajuju</strain>
    </source>
</reference>
<evidence type="ECO:0000313" key="2">
    <source>
        <dbReference type="Proteomes" id="UP001055811"/>
    </source>
</evidence>
<evidence type="ECO:0000313" key="1">
    <source>
        <dbReference type="EMBL" id="KAI3788522.1"/>
    </source>
</evidence>